<gene>
    <name evidence="1" type="ORF">GXY_05116</name>
</gene>
<sequence>MNVTGTFQGISEQTMFEIRLIHYKKQLVDKSVMDKKNS</sequence>
<dbReference type="EMBL" id="ADTV01000016">
    <property type="protein sequence ID" value="EFG84972.1"/>
    <property type="molecule type" value="Genomic_DNA"/>
</dbReference>
<comment type="caution">
    <text evidence="1">The sequence shown here is derived from an EMBL/GenBank/DDBJ whole genome shotgun (WGS) entry which is preliminary data.</text>
</comment>
<evidence type="ECO:0000313" key="2">
    <source>
        <dbReference type="Proteomes" id="UP000006468"/>
    </source>
</evidence>
<dbReference type="HOGENOM" id="CLU_3329046_0_0_5"/>
<reference evidence="1 2" key="1">
    <citation type="journal article" date="2010" name="J. Bacteriol.">
        <title>Genome sequence of a cellulose-producing bacterium, Gluconacetobacter hansenii ATCC 23769.</title>
        <authorList>
            <person name="Iyer P.R."/>
            <person name="Geib S.M."/>
            <person name="Catchmark J."/>
            <person name="Kao T.H."/>
            <person name="Tien M."/>
        </authorList>
    </citation>
    <scope>NUCLEOTIDE SEQUENCE [LARGE SCALE GENOMIC DNA]</scope>
    <source>
        <strain evidence="1 2">ATCC 23769</strain>
    </source>
</reference>
<protein>
    <submittedName>
        <fullName evidence="1">Uncharacterized protein</fullName>
    </submittedName>
</protein>
<proteinExistence type="predicted"/>
<accession>D5QD17</accession>
<organism evidence="1 2">
    <name type="scientific">Novacetimonas hansenii ATCC 23769</name>
    <dbReference type="NCBI Taxonomy" id="714995"/>
    <lineage>
        <taxon>Bacteria</taxon>
        <taxon>Pseudomonadati</taxon>
        <taxon>Pseudomonadota</taxon>
        <taxon>Alphaproteobacteria</taxon>
        <taxon>Acetobacterales</taxon>
        <taxon>Acetobacteraceae</taxon>
        <taxon>Novacetimonas</taxon>
    </lineage>
</organism>
<dbReference type="Proteomes" id="UP000006468">
    <property type="component" value="Chromosome"/>
</dbReference>
<name>D5QD17_NOVHA</name>
<dbReference type="AlphaFoldDB" id="D5QD17"/>
<evidence type="ECO:0000313" key="1">
    <source>
        <dbReference type="EMBL" id="EFG84972.1"/>
    </source>
</evidence>